<dbReference type="AlphaFoldDB" id="A0AAE3QD69"/>
<keyword evidence="3 6" id="KW-0479">Metal-binding</keyword>
<dbReference type="InterPro" id="IPR044153">
    <property type="entry name" value="PIN_Pae0151-like"/>
</dbReference>
<comment type="caution">
    <text evidence="8">The sequence shown here is derived from an EMBL/GenBank/DDBJ whole genome shotgun (WGS) entry which is preliminary data.</text>
</comment>
<proteinExistence type="inferred from homology"/>
<dbReference type="InterPro" id="IPR022907">
    <property type="entry name" value="VapC_family"/>
</dbReference>
<keyword evidence="2 6" id="KW-0540">Nuclease</keyword>
<evidence type="ECO:0000256" key="1">
    <source>
        <dbReference type="ARBA" id="ARBA00022649"/>
    </source>
</evidence>
<evidence type="ECO:0000313" key="9">
    <source>
        <dbReference type="Proteomes" id="UP001161580"/>
    </source>
</evidence>
<dbReference type="Proteomes" id="UP001161580">
    <property type="component" value="Unassembled WGS sequence"/>
</dbReference>
<dbReference type="HAMAP" id="MF_00265">
    <property type="entry name" value="VapC_Nob1"/>
    <property type="match status" value="1"/>
</dbReference>
<evidence type="ECO:0000256" key="5">
    <source>
        <dbReference type="ARBA" id="ARBA00022842"/>
    </source>
</evidence>
<protein>
    <recommendedName>
        <fullName evidence="6">Ribonuclease VapC</fullName>
        <shortName evidence="6">RNase VapC</shortName>
        <ecNumber evidence="6">3.1.-.-</ecNumber>
    </recommendedName>
    <alternativeName>
        <fullName evidence="6">Toxin VapC</fullName>
    </alternativeName>
</protein>
<sequence>MASFIVDASVVAVWFLPDEEHEVAEAAMDLLIRQQATAPDLLPHEIRSVLLVAEKRNRIEGDDVLTALIRLKQLPIRIVAGGDDALIVRLARKHNLSAYDAAYLALASTEGLPLATLDRKLQQAAKSEGVPPFSV</sequence>
<comment type="similarity">
    <text evidence="6">Belongs to the PINc/VapC protein family.</text>
</comment>
<evidence type="ECO:0000259" key="7">
    <source>
        <dbReference type="Pfam" id="PF01850"/>
    </source>
</evidence>
<keyword evidence="6" id="KW-0800">Toxin</keyword>
<accession>A0AAE3QD69</accession>
<dbReference type="PANTHER" id="PTHR35901">
    <property type="entry name" value="RIBONUCLEASE VAPC3"/>
    <property type="match status" value="1"/>
</dbReference>
<organism evidence="8 9">
    <name type="scientific">Ferirhizobium litorale</name>
    <dbReference type="NCBI Taxonomy" id="2927786"/>
    <lineage>
        <taxon>Bacteria</taxon>
        <taxon>Pseudomonadati</taxon>
        <taxon>Pseudomonadota</taxon>
        <taxon>Alphaproteobacteria</taxon>
        <taxon>Hyphomicrobiales</taxon>
        <taxon>Rhizobiaceae</taxon>
        <taxon>Ferirhizobium</taxon>
    </lineage>
</organism>
<keyword evidence="1 6" id="KW-1277">Toxin-antitoxin system</keyword>
<comment type="cofactor">
    <cofactor evidence="6">
        <name>Mg(2+)</name>
        <dbReference type="ChEBI" id="CHEBI:18420"/>
    </cofactor>
</comment>
<keyword evidence="5 6" id="KW-0460">Magnesium</keyword>
<feature type="domain" description="PIN" evidence="7">
    <location>
        <begin position="5"/>
        <end position="126"/>
    </location>
</feature>
<dbReference type="CDD" id="cd09873">
    <property type="entry name" value="PIN_Pae0151-like"/>
    <property type="match status" value="1"/>
</dbReference>
<dbReference type="SUPFAM" id="SSF88723">
    <property type="entry name" value="PIN domain-like"/>
    <property type="match status" value="1"/>
</dbReference>
<dbReference type="GO" id="GO:0090729">
    <property type="term" value="F:toxin activity"/>
    <property type="evidence" value="ECO:0007669"/>
    <property type="project" value="UniProtKB-KW"/>
</dbReference>
<dbReference type="RefSeq" id="WP_311785382.1">
    <property type="nucleotide sequence ID" value="NZ_JALDYY010000002.1"/>
</dbReference>
<evidence type="ECO:0000256" key="2">
    <source>
        <dbReference type="ARBA" id="ARBA00022722"/>
    </source>
</evidence>
<dbReference type="PANTHER" id="PTHR35901:SF1">
    <property type="entry name" value="EXONUCLEASE VAPC9"/>
    <property type="match status" value="1"/>
</dbReference>
<keyword evidence="4 6" id="KW-0378">Hydrolase</keyword>
<reference evidence="8" key="1">
    <citation type="submission" date="2022-03" db="EMBL/GenBank/DDBJ databases">
        <title>Fererhizobium litorale gen. nov., sp. nov., isolated from sandy sediments of the Sea of Japan seashore.</title>
        <authorList>
            <person name="Romanenko L."/>
            <person name="Kurilenko V."/>
            <person name="Otstavnykh N."/>
            <person name="Svetashev V."/>
            <person name="Tekutyeva L."/>
            <person name="Isaeva M."/>
            <person name="Mikhailov V."/>
        </authorList>
    </citation>
    <scope>NUCLEOTIDE SEQUENCE</scope>
    <source>
        <strain evidence="8">KMM 9576</strain>
    </source>
</reference>
<evidence type="ECO:0000256" key="3">
    <source>
        <dbReference type="ARBA" id="ARBA00022723"/>
    </source>
</evidence>
<dbReference type="GO" id="GO:0000287">
    <property type="term" value="F:magnesium ion binding"/>
    <property type="evidence" value="ECO:0007669"/>
    <property type="project" value="UniProtKB-UniRule"/>
</dbReference>
<dbReference type="EMBL" id="JALDYZ010000002">
    <property type="protein sequence ID" value="MDI7921201.1"/>
    <property type="molecule type" value="Genomic_DNA"/>
</dbReference>
<dbReference type="Pfam" id="PF01850">
    <property type="entry name" value="PIN"/>
    <property type="match status" value="1"/>
</dbReference>
<dbReference type="InterPro" id="IPR002716">
    <property type="entry name" value="PIN_dom"/>
</dbReference>
<comment type="function">
    <text evidence="6">Toxic component of a toxin-antitoxin (TA) system. An RNase.</text>
</comment>
<dbReference type="GO" id="GO:0016787">
    <property type="term" value="F:hydrolase activity"/>
    <property type="evidence" value="ECO:0007669"/>
    <property type="project" value="UniProtKB-KW"/>
</dbReference>
<feature type="binding site" evidence="6">
    <location>
        <position position="7"/>
    </location>
    <ligand>
        <name>Mg(2+)</name>
        <dbReference type="ChEBI" id="CHEBI:18420"/>
    </ligand>
</feature>
<keyword evidence="9" id="KW-1185">Reference proteome</keyword>
<dbReference type="EC" id="3.1.-.-" evidence="6"/>
<dbReference type="InterPro" id="IPR051619">
    <property type="entry name" value="TypeII_TA_RNase_PINc/VapC"/>
</dbReference>
<dbReference type="InterPro" id="IPR029060">
    <property type="entry name" value="PIN-like_dom_sf"/>
</dbReference>
<evidence type="ECO:0000256" key="6">
    <source>
        <dbReference type="HAMAP-Rule" id="MF_00265"/>
    </source>
</evidence>
<feature type="binding site" evidence="6">
    <location>
        <position position="100"/>
    </location>
    <ligand>
        <name>Mg(2+)</name>
        <dbReference type="ChEBI" id="CHEBI:18420"/>
    </ligand>
</feature>
<dbReference type="Gene3D" id="3.40.50.1010">
    <property type="entry name" value="5'-nuclease"/>
    <property type="match status" value="1"/>
</dbReference>
<gene>
    <name evidence="6" type="primary">vapC</name>
    <name evidence="8" type="ORF">MRS75_03780</name>
</gene>
<evidence type="ECO:0000256" key="4">
    <source>
        <dbReference type="ARBA" id="ARBA00022801"/>
    </source>
</evidence>
<evidence type="ECO:0000313" key="8">
    <source>
        <dbReference type="EMBL" id="MDI7921201.1"/>
    </source>
</evidence>
<dbReference type="GO" id="GO:0004540">
    <property type="term" value="F:RNA nuclease activity"/>
    <property type="evidence" value="ECO:0007669"/>
    <property type="project" value="InterPro"/>
</dbReference>
<name>A0AAE3QD69_9HYPH</name>